<reference evidence="5 6" key="1">
    <citation type="submission" date="2017-09" db="EMBL/GenBank/DDBJ databases">
        <title>Bacterial strain isolated from the female urinary microbiota.</title>
        <authorList>
            <person name="Thomas-White K."/>
            <person name="Kumar N."/>
            <person name="Forster S."/>
            <person name="Putonti C."/>
            <person name="Lawley T."/>
            <person name="Wolfe A.J."/>
        </authorList>
    </citation>
    <scope>NUCLEOTIDE SEQUENCE [LARGE SCALE GENOMIC DNA]</scope>
    <source>
        <strain evidence="5 6">UMB0744</strain>
    </source>
</reference>
<dbReference type="CDD" id="cd00796">
    <property type="entry name" value="INT_Rci_Hp1_C"/>
    <property type="match status" value="1"/>
</dbReference>
<feature type="domain" description="Tyr recombinase" evidence="4">
    <location>
        <begin position="109"/>
        <end position="276"/>
    </location>
</feature>
<dbReference type="SUPFAM" id="SSF56349">
    <property type="entry name" value="DNA breaking-rejoining enzymes"/>
    <property type="match status" value="1"/>
</dbReference>
<evidence type="ECO:0000256" key="2">
    <source>
        <dbReference type="ARBA" id="ARBA00023125"/>
    </source>
</evidence>
<comment type="caution">
    <text evidence="5">The sequence shown here is derived from an EMBL/GenBank/DDBJ whole genome shotgun (WGS) entry which is preliminary data.</text>
</comment>
<evidence type="ECO:0000313" key="6">
    <source>
        <dbReference type="Proteomes" id="UP000243201"/>
    </source>
</evidence>
<dbReference type="Pfam" id="PF00589">
    <property type="entry name" value="Phage_integrase"/>
    <property type="match status" value="1"/>
</dbReference>
<dbReference type="InterPro" id="IPR050090">
    <property type="entry name" value="Tyrosine_recombinase_XerCD"/>
</dbReference>
<accession>A0ABX4UNX6</accession>
<sequence>MRQPIQKGLYQMSEKMIYEWGVTMKAEGLSTRTVKERVRLLNQFERQTGALVETATPQVIVQWLAGFEDQGTKACYFTHLYAFYEHLKRIKFRLDPPTDQIKRPKEPIKRPEAITPNQLKQILDWPLRTDTRSKILFAAYAGLRVAEIARLHENQFNFADGLITIHGKGNKTVTLPLHPMLLERAKIHLGNGYFFHHPDHPGQPQNSRAVSRCISTNMRRAGVNATAHQLRHYFATQLLATGTSMFVIQTLMRHESANTTARYIHVSQADQVEALKALTATPLQTDQLLKEVIK</sequence>
<proteinExistence type="inferred from homology"/>
<evidence type="ECO:0000313" key="5">
    <source>
        <dbReference type="EMBL" id="PMB89397.1"/>
    </source>
</evidence>
<protein>
    <recommendedName>
        <fullName evidence="4">Tyr recombinase domain-containing protein</fullName>
    </recommendedName>
</protein>
<dbReference type="PROSITE" id="PS51898">
    <property type="entry name" value="TYR_RECOMBINASE"/>
    <property type="match status" value="1"/>
</dbReference>
<organism evidence="5 6">
    <name type="scientific">Varibaculum cambriense</name>
    <dbReference type="NCBI Taxonomy" id="184870"/>
    <lineage>
        <taxon>Bacteria</taxon>
        <taxon>Bacillati</taxon>
        <taxon>Actinomycetota</taxon>
        <taxon>Actinomycetes</taxon>
        <taxon>Actinomycetales</taxon>
        <taxon>Actinomycetaceae</taxon>
        <taxon>Varibaculum</taxon>
    </lineage>
</organism>
<comment type="similarity">
    <text evidence="1">Belongs to the 'phage' integrase family.</text>
</comment>
<dbReference type="InterPro" id="IPR011010">
    <property type="entry name" value="DNA_brk_join_enz"/>
</dbReference>
<name>A0ABX4UNX6_9ACTO</name>
<keyword evidence="2" id="KW-0238">DNA-binding</keyword>
<dbReference type="InterPro" id="IPR013762">
    <property type="entry name" value="Integrase-like_cat_sf"/>
</dbReference>
<dbReference type="PANTHER" id="PTHR30349:SF41">
    <property type="entry name" value="INTEGRASE_RECOMBINASE PROTEIN MJ0367-RELATED"/>
    <property type="match status" value="1"/>
</dbReference>
<dbReference type="EMBL" id="PNGC01000002">
    <property type="protein sequence ID" value="PMB89397.1"/>
    <property type="molecule type" value="Genomic_DNA"/>
</dbReference>
<evidence type="ECO:0000256" key="1">
    <source>
        <dbReference type="ARBA" id="ARBA00008857"/>
    </source>
</evidence>
<evidence type="ECO:0000259" key="4">
    <source>
        <dbReference type="PROSITE" id="PS51898"/>
    </source>
</evidence>
<keyword evidence="6" id="KW-1185">Reference proteome</keyword>
<gene>
    <name evidence="5" type="ORF">CJ240_06420</name>
</gene>
<keyword evidence="3" id="KW-0233">DNA recombination</keyword>
<dbReference type="Gene3D" id="1.10.443.10">
    <property type="entry name" value="Intergrase catalytic core"/>
    <property type="match status" value="1"/>
</dbReference>
<dbReference type="InterPro" id="IPR002104">
    <property type="entry name" value="Integrase_catalytic"/>
</dbReference>
<dbReference type="PANTHER" id="PTHR30349">
    <property type="entry name" value="PHAGE INTEGRASE-RELATED"/>
    <property type="match status" value="1"/>
</dbReference>
<evidence type="ECO:0000256" key="3">
    <source>
        <dbReference type="ARBA" id="ARBA00023172"/>
    </source>
</evidence>
<dbReference type="Proteomes" id="UP000243201">
    <property type="component" value="Unassembled WGS sequence"/>
</dbReference>